<evidence type="ECO:0000313" key="9">
    <source>
        <dbReference type="Proteomes" id="UP001152872"/>
    </source>
</evidence>
<keyword evidence="4 7" id="KW-0812">Transmembrane</keyword>
<evidence type="ECO:0000256" key="3">
    <source>
        <dbReference type="ARBA" id="ARBA00022475"/>
    </source>
</evidence>
<comment type="caution">
    <text evidence="8">The sequence shown here is derived from an EMBL/GenBank/DDBJ whole genome shotgun (WGS) entry which is preliminary data.</text>
</comment>
<feature type="transmembrane region" description="Helical" evidence="7">
    <location>
        <begin position="82"/>
        <end position="102"/>
    </location>
</feature>
<reference evidence="8" key="1">
    <citation type="submission" date="2019-05" db="EMBL/GenBank/DDBJ databases">
        <title>Whole genome sequencing of Pseudanabaena catenata USMAC16.</title>
        <authorList>
            <person name="Khan Z."/>
            <person name="Omar W.M."/>
            <person name="Convey P."/>
            <person name="Merican F."/>
            <person name="Najimudin N."/>
        </authorList>
    </citation>
    <scope>NUCLEOTIDE SEQUENCE</scope>
    <source>
        <strain evidence="8">USMAC16</strain>
    </source>
</reference>
<keyword evidence="9" id="KW-1185">Reference proteome</keyword>
<sequence>MFAFPIHIAMHIPDGYLSLPVSLATGAIAIALIALSLNRVQSEYKERTVPLMGVCAAFIFATQMVNFPIVGGTSGHLLGGTLAGILLGPWAGSLVMSVVFIVQSVMFQDGGLTALGANIANMGLIGTFAGYYLYRAIRALVGQNTWLGMSLGTAIASWTSVVVAATVCAVELALSDTIPLALGLSAMLSWHFMIGIGEAFITLAITSFLWRTRPDLIYDSPNAAVSKIDD</sequence>
<dbReference type="Proteomes" id="UP001152872">
    <property type="component" value="Unassembled WGS sequence"/>
</dbReference>
<proteinExistence type="predicted"/>
<keyword evidence="2" id="KW-0813">Transport</keyword>
<dbReference type="InterPro" id="IPR002751">
    <property type="entry name" value="CbiM/NikMN"/>
</dbReference>
<evidence type="ECO:0000256" key="2">
    <source>
        <dbReference type="ARBA" id="ARBA00022448"/>
    </source>
</evidence>
<feature type="transmembrane region" description="Helical" evidence="7">
    <location>
        <begin position="114"/>
        <end position="134"/>
    </location>
</feature>
<evidence type="ECO:0000256" key="1">
    <source>
        <dbReference type="ARBA" id="ARBA00004651"/>
    </source>
</evidence>
<dbReference type="PANTHER" id="PTHR34229:SF1">
    <property type="entry name" value="METAL TRANSPORT PROTEIN HI_1621-RELATED"/>
    <property type="match status" value="1"/>
</dbReference>
<feature type="transmembrane region" description="Helical" evidence="7">
    <location>
        <begin position="15"/>
        <end position="37"/>
    </location>
</feature>
<keyword evidence="3" id="KW-1003">Cell membrane</keyword>
<dbReference type="PANTHER" id="PTHR34229">
    <property type="entry name" value="METAL TRANSPORT PROTEIN HI_1621-RELATED"/>
    <property type="match status" value="1"/>
</dbReference>
<dbReference type="RefSeq" id="WP_009629287.1">
    <property type="nucleotide sequence ID" value="NZ_VBTY01000276.1"/>
</dbReference>
<feature type="transmembrane region" description="Helical" evidence="7">
    <location>
        <begin position="49"/>
        <end position="70"/>
    </location>
</feature>
<dbReference type="GO" id="GO:0005886">
    <property type="term" value="C:plasma membrane"/>
    <property type="evidence" value="ECO:0007669"/>
    <property type="project" value="UniProtKB-SubCell"/>
</dbReference>
<organism evidence="8 9">
    <name type="scientific">Pseudanabaena catenata USMAC16</name>
    <dbReference type="NCBI Taxonomy" id="1855837"/>
    <lineage>
        <taxon>Bacteria</taxon>
        <taxon>Bacillati</taxon>
        <taxon>Cyanobacteriota</taxon>
        <taxon>Cyanophyceae</taxon>
        <taxon>Pseudanabaenales</taxon>
        <taxon>Pseudanabaenaceae</taxon>
        <taxon>Pseudanabaena</taxon>
    </lineage>
</organism>
<keyword evidence="6 7" id="KW-0472">Membrane</keyword>
<feature type="transmembrane region" description="Helical" evidence="7">
    <location>
        <begin position="186"/>
        <end position="210"/>
    </location>
</feature>
<dbReference type="EMBL" id="VBTY01000276">
    <property type="protein sequence ID" value="MDG3497083.1"/>
    <property type="molecule type" value="Genomic_DNA"/>
</dbReference>
<dbReference type="GO" id="GO:0000041">
    <property type="term" value="P:transition metal ion transport"/>
    <property type="evidence" value="ECO:0007669"/>
    <property type="project" value="InterPro"/>
</dbReference>
<dbReference type="AlphaFoldDB" id="A0A9X4RJG5"/>
<protein>
    <submittedName>
        <fullName evidence="8">Energy-coupling factor ABC transporter permease</fullName>
    </submittedName>
</protein>
<keyword evidence="5 7" id="KW-1133">Transmembrane helix</keyword>
<evidence type="ECO:0000313" key="8">
    <source>
        <dbReference type="EMBL" id="MDG3497083.1"/>
    </source>
</evidence>
<evidence type="ECO:0000256" key="4">
    <source>
        <dbReference type="ARBA" id="ARBA00022692"/>
    </source>
</evidence>
<evidence type="ECO:0000256" key="5">
    <source>
        <dbReference type="ARBA" id="ARBA00022989"/>
    </source>
</evidence>
<feature type="transmembrane region" description="Helical" evidence="7">
    <location>
        <begin position="154"/>
        <end position="174"/>
    </location>
</feature>
<comment type="subcellular location">
    <subcellularLocation>
        <location evidence="1">Cell membrane</location>
        <topology evidence="1">Multi-pass membrane protein</topology>
    </subcellularLocation>
</comment>
<evidence type="ECO:0000256" key="7">
    <source>
        <dbReference type="SAM" id="Phobius"/>
    </source>
</evidence>
<accession>A0A9X4RJG5</accession>
<name>A0A9X4RJG5_9CYAN</name>
<dbReference type="Pfam" id="PF01891">
    <property type="entry name" value="CbiM"/>
    <property type="match status" value="1"/>
</dbReference>
<gene>
    <name evidence="8" type="ORF">FEV09_21315</name>
</gene>
<evidence type="ECO:0000256" key="6">
    <source>
        <dbReference type="ARBA" id="ARBA00023136"/>
    </source>
</evidence>
<dbReference type="Gene3D" id="1.10.1760.20">
    <property type="match status" value="1"/>
</dbReference>